<evidence type="ECO:0000259" key="4">
    <source>
        <dbReference type="SMART" id="SM00563"/>
    </source>
</evidence>
<gene>
    <name evidence="5" type="ORF">JZY06_11765</name>
</gene>
<dbReference type="SMART" id="SM00563">
    <property type="entry name" value="PlsC"/>
    <property type="match status" value="1"/>
</dbReference>
<organism evidence="5 6">
    <name type="scientific">Corynebacterium mendelii</name>
    <dbReference type="NCBI Taxonomy" id="2765362"/>
    <lineage>
        <taxon>Bacteria</taxon>
        <taxon>Bacillati</taxon>
        <taxon>Actinomycetota</taxon>
        <taxon>Actinomycetes</taxon>
        <taxon>Mycobacteriales</taxon>
        <taxon>Corynebacteriaceae</taxon>
        <taxon>Corynebacterium</taxon>
    </lineage>
</organism>
<reference evidence="5" key="1">
    <citation type="submission" date="2021-03" db="EMBL/GenBank/DDBJ databases">
        <authorList>
            <person name="Sun Q."/>
        </authorList>
    </citation>
    <scope>NUCLEOTIDE SEQUENCE</scope>
    <source>
        <strain evidence="5">CCM 8862</strain>
    </source>
</reference>
<keyword evidence="2 5" id="KW-0012">Acyltransferase</keyword>
<dbReference type="GO" id="GO:0005886">
    <property type="term" value="C:plasma membrane"/>
    <property type="evidence" value="ECO:0007669"/>
    <property type="project" value="TreeGrafter"/>
</dbReference>
<feature type="domain" description="Phospholipid/glycerol acyltransferase" evidence="4">
    <location>
        <begin position="69"/>
        <end position="185"/>
    </location>
</feature>
<dbReference type="CDD" id="cd07989">
    <property type="entry name" value="LPLAT_AGPAT-like"/>
    <property type="match status" value="1"/>
</dbReference>
<feature type="region of interest" description="Disordered" evidence="3">
    <location>
        <begin position="257"/>
        <end position="284"/>
    </location>
</feature>
<dbReference type="SUPFAM" id="SSF69593">
    <property type="entry name" value="Glycerol-3-phosphate (1)-acyltransferase"/>
    <property type="match status" value="1"/>
</dbReference>
<comment type="caution">
    <text evidence="5">The sequence shown here is derived from an EMBL/GenBank/DDBJ whole genome shotgun (WGS) entry which is preliminary data.</text>
</comment>
<sequence length="327" mass="36252">MTPASRETDFTATGVFRVPTGYTEVPPHPRESRERFYKGVVALARTMMRAQATTITVEGVDNIPLHGGALLAVNHISYLDFIYAGTAGYLRGRRLVRFMAKKEIFSVPVAGSMMRAMKHISVDRAAGRGSLEEAVARVRSGQLVGIFPESTISRSFDIRDELKTGSARIAHRAGAPLIPVIMFGQQRQWTKDRPVSMGRTHTPVLIRIGEPIPTTGDAQADTEQLKKTMDAMLDAAVERYIELFGPFAGSPWWLPESHGGSAPTPGQAEELYTTEKRERAEKKADRLERKIERKSMWAIQKLTPAGHSLKGRVVVALKRIKAFLTRS</sequence>
<dbReference type="AlphaFoldDB" id="A0A939E452"/>
<evidence type="ECO:0000313" key="6">
    <source>
        <dbReference type="Proteomes" id="UP000664332"/>
    </source>
</evidence>
<accession>A0A939E452</accession>
<dbReference type="EMBL" id="JAFLEQ010000017">
    <property type="protein sequence ID" value="MBN9645282.1"/>
    <property type="molecule type" value="Genomic_DNA"/>
</dbReference>
<feature type="compositionally biased region" description="Basic and acidic residues" evidence="3">
    <location>
        <begin position="273"/>
        <end position="284"/>
    </location>
</feature>
<name>A0A939E452_9CORY</name>
<evidence type="ECO:0000256" key="1">
    <source>
        <dbReference type="ARBA" id="ARBA00022679"/>
    </source>
</evidence>
<dbReference type="PANTHER" id="PTHR10434:SF55">
    <property type="entry name" value="POSSIBLE ACYLTRANSFERASE"/>
    <property type="match status" value="1"/>
</dbReference>
<dbReference type="InterPro" id="IPR002123">
    <property type="entry name" value="Plipid/glycerol_acylTrfase"/>
</dbReference>
<dbReference type="Pfam" id="PF01553">
    <property type="entry name" value="Acyltransferase"/>
    <property type="match status" value="1"/>
</dbReference>
<dbReference type="GO" id="GO:0006654">
    <property type="term" value="P:phosphatidic acid biosynthetic process"/>
    <property type="evidence" value="ECO:0007669"/>
    <property type="project" value="TreeGrafter"/>
</dbReference>
<keyword evidence="1" id="KW-0808">Transferase</keyword>
<evidence type="ECO:0000313" key="5">
    <source>
        <dbReference type="EMBL" id="MBN9645282.1"/>
    </source>
</evidence>
<proteinExistence type="predicted"/>
<dbReference type="Proteomes" id="UP000664332">
    <property type="component" value="Unassembled WGS sequence"/>
</dbReference>
<keyword evidence="6" id="KW-1185">Reference proteome</keyword>
<dbReference type="PANTHER" id="PTHR10434">
    <property type="entry name" value="1-ACYL-SN-GLYCEROL-3-PHOSPHATE ACYLTRANSFERASE"/>
    <property type="match status" value="1"/>
</dbReference>
<evidence type="ECO:0000256" key="2">
    <source>
        <dbReference type="ARBA" id="ARBA00023315"/>
    </source>
</evidence>
<protein>
    <submittedName>
        <fullName evidence="5">1-acyl-sn-glycerol-3-phosphate acyltransferase</fullName>
    </submittedName>
</protein>
<evidence type="ECO:0000256" key="3">
    <source>
        <dbReference type="SAM" id="MobiDB-lite"/>
    </source>
</evidence>
<dbReference type="RefSeq" id="WP_207279743.1">
    <property type="nucleotide sequence ID" value="NZ_JAFLEQ010000017.1"/>
</dbReference>
<dbReference type="GO" id="GO:0003841">
    <property type="term" value="F:1-acylglycerol-3-phosphate O-acyltransferase activity"/>
    <property type="evidence" value="ECO:0007669"/>
    <property type="project" value="TreeGrafter"/>
</dbReference>